<protein>
    <submittedName>
        <fullName evidence="3">Uncharacterized protein</fullName>
    </submittedName>
</protein>
<reference evidence="3" key="1">
    <citation type="submission" date="2021-02" db="EMBL/GenBank/DDBJ databases">
        <authorList>
            <person name="Nowell W R."/>
        </authorList>
    </citation>
    <scope>NUCLEOTIDE SEQUENCE</scope>
</reference>
<keyword evidence="1" id="KW-0732">Signal</keyword>
<dbReference type="EMBL" id="CAJOAY010000072">
    <property type="protein sequence ID" value="CAF3521507.1"/>
    <property type="molecule type" value="Genomic_DNA"/>
</dbReference>
<organism evidence="3 4">
    <name type="scientific">Adineta steineri</name>
    <dbReference type="NCBI Taxonomy" id="433720"/>
    <lineage>
        <taxon>Eukaryota</taxon>
        <taxon>Metazoa</taxon>
        <taxon>Spiralia</taxon>
        <taxon>Gnathifera</taxon>
        <taxon>Rotifera</taxon>
        <taxon>Eurotatoria</taxon>
        <taxon>Bdelloidea</taxon>
        <taxon>Adinetida</taxon>
        <taxon>Adinetidae</taxon>
        <taxon>Adineta</taxon>
    </lineage>
</organism>
<dbReference type="EMBL" id="CAJNON010000509">
    <property type="protein sequence ID" value="CAF1296188.1"/>
    <property type="molecule type" value="Genomic_DNA"/>
</dbReference>
<evidence type="ECO:0000313" key="2">
    <source>
        <dbReference type="EMBL" id="CAF1296188.1"/>
    </source>
</evidence>
<evidence type="ECO:0000313" key="4">
    <source>
        <dbReference type="Proteomes" id="UP000663881"/>
    </source>
</evidence>
<name>A0A818IHM5_9BILA</name>
<feature type="chain" id="PRO_5036233276" evidence="1">
    <location>
        <begin position="28"/>
        <end position="125"/>
    </location>
</feature>
<dbReference type="AlphaFoldDB" id="A0A818IHM5"/>
<dbReference type="Proteomes" id="UP000663881">
    <property type="component" value="Unassembled WGS sequence"/>
</dbReference>
<evidence type="ECO:0000313" key="3">
    <source>
        <dbReference type="EMBL" id="CAF3521507.1"/>
    </source>
</evidence>
<feature type="signal peptide" evidence="1">
    <location>
        <begin position="1"/>
        <end position="27"/>
    </location>
</feature>
<comment type="caution">
    <text evidence="3">The sequence shown here is derived from an EMBL/GenBank/DDBJ whole genome shotgun (WGS) entry which is preliminary data.</text>
</comment>
<gene>
    <name evidence="3" type="ORF">OKA104_LOCUS2618</name>
    <name evidence="2" type="ORF">VCS650_LOCUS30786</name>
</gene>
<dbReference type="Proteomes" id="UP000663891">
    <property type="component" value="Unassembled WGS sequence"/>
</dbReference>
<accession>A0A818IHM5</accession>
<proteinExistence type="predicted"/>
<evidence type="ECO:0000256" key="1">
    <source>
        <dbReference type="SAM" id="SignalP"/>
    </source>
</evidence>
<sequence length="125" mass="14352">MQSNLMKFIALIFVGLVLFTMTASVQGERIRCDCSGNVEHTGRCCHASNGVMEHGRCFYERDNRFLGCCEREHQLSCIRNNSYQWTRDCCGPTGGYFIYRKCYNTFGLPFIQYCRYAGLRGARVA</sequence>